<accession>A0A3B0SHZ1</accession>
<gene>
    <name evidence="9" type="ORF">MNBD_ACTINO01-2473</name>
</gene>
<dbReference type="SUPFAM" id="SSF52283">
    <property type="entry name" value="Formate/glycerate dehydrogenase catalytic domain-like"/>
    <property type="match status" value="1"/>
</dbReference>
<dbReference type="PANTHER" id="PTHR10160:SF19">
    <property type="entry name" value="PROTON-TRANSLOCATING NAD(P)(+) TRANSHYDROGENASE"/>
    <property type="match status" value="1"/>
</dbReference>
<keyword evidence="9" id="KW-0560">Oxidoreductase</keyword>
<keyword evidence="5" id="KW-0520">NAD</keyword>
<dbReference type="SMART" id="SM01003">
    <property type="entry name" value="AlaDh_PNT_N"/>
    <property type="match status" value="1"/>
</dbReference>
<sequence length="366" mass="37702">MRLGIRKEPSSTEARVAGTPASVSSLIDLGFEVVVESGAGSLSSITDQDFTDAGATIVATLADAAPIDLLLTVGSVEPDDTQVLGGTGVVMGLLDPSANADPLASLAERGITSIAMELVPRTTLAQSMDALSSQATAAGYAAVLFGATRLPKFLPMLVTAAGTIPPGRILILGVGVAGLQAIATSRRLGAIVNAYDIRPETREQVESLGAKFVDAPTQEMDEGGYARAVDEETAAAQREILASAVAESDLVITTAQVPGRQAPRLVERAVVERMKQGSVIIDMAAASGGNVEGSEPDTEVDINGVRVFGPTDLPSRVAADASRMYARNLLEMAQRMVVDGVLTIDPEDPVVGPAIAARPDSRGASE</sequence>
<keyword evidence="3" id="KW-0521">NADP</keyword>
<evidence type="ECO:0000256" key="2">
    <source>
        <dbReference type="ARBA" id="ARBA00022741"/>
    </source>
</evidence>
<dbReference type="AlphaFoldDB" id="A0A3B0SHZ1"/>
<dbReference type="GO" id="GO:0008750">
    <property type="term" value="F:proton-translocating NAD(P)+ transhydrogenase activity"/>
    <property type="evidence" value="ECO:0007669"/>
    <property type="project" value="UniProtKB-EC"/>
</dbReference>
<protein>
    <recommendedName>
        <fullName evidence="1">proton-translocating NAD(P)(+) transhydrogenase</fullName>
        <ecNumber evidence="1">7.1.1.1</ecNumber>
    </recommendedName>
</protein>
<dbReference type="GO" id="GO:0005886">
    <property type="term" value="C:plasma membrane"/>
    <property type="evidence" value="ECO:0007669"/>
    <property type="project" value="TreeGrafter"/>
</dbReference>
<reference evidence="9" key="1">
    <citation type="submission" date="2018-06" db="EMBL/GenBank/DDBJ databases">
        <authorList>
            <person name="Zhirakovskaya E."/>
        </authorList>
    </citation>
    <scope>NUCLEOTIDE SEQUENCE</scope>
</reference>
<name>A0A3B0SHZ1_9ZZZZ</name>
<dbReference type="InterPro" id="IPR036291">
    <property type="entry name" value="NAD(P)-bd_dom_sf"/>
</dbReference>
<dbReference type="GO" id="GO:0016491">
    <property type="term" value="F:oxidoreductase activity"/>
    <property type="evidence" value="ECO:0007669"/>
    <property type="project" value="UniProtKB-KW"/>
</dbReference>
<dbReference type="Pfam" id="PF05222">
    <property type="entry name" value="AlaDh_PNT_N"/>
    <property type="match status" value="1"/>
</dbReference>
<evidence type="ECO:0000256" key="6">
    <source>
        <dbReference type="ARBA" id="ARBA00048202"/>
    </source>
</evidence>
<proteinExistence type="predicted"/>
<dbReference type="GO" id="GO:0050661">
    <property type="term" value="F:NADP binding"/>
    <property type="evidence" value="ECO:0007669"/>
    <property type="project" value="TreeGrafter"/>
</dbReference>
<evidence type="ECO:0000313" key="9">
    <source>
        <dbReference type="EMBL" id="VAW05841.1"/>
    </source>
</evidence>
<dbReference type="InterPro" id="IPR007698">
    <property type="entry name" value="AlaDH/PNT_NAD(H)-bd"/>
</dbReference>
<evidence type="ECO:0000256" key="3">
    <source>
        <dbReference type="ARBA" id="ARBA00022857"/>
    </source>
</evidence>
<dbReference type="Gene3D" id="3.40.50.720">
    <property type="entry name" value="NAD(P)-binding Rossmann-like Domain"/>
    <property type="match status" value="2"/>
</dbReference>
<dbReference type="EMBL" id="UOEI01000443">
    <property type="protein sequence ID" value="VAW05841.1"/>
    <property type="molecule type" value="Genomic_DNA"/>
</dbReference>
<evidence type="ECO:0000259" key="7">
    <source>
        <dbReference type="SMART" id="SM01002"/>
    </source>
</evidence>
<dbReference type="InterPro" id="IPR007886">
    <property type="entry name" value="AlaDH/PNT_N"/>
</dbReference>
<dbReference type="PANTHER" id="PTHR10160">
    <property type="entry name" value="NAD(P) TRANSHYDROGENASE"/>
    <property type="match status" value="1"/>
</dbReference>
<feature type="domain" description="Alanine dehydrogenase/pyridine nucleotide transhydrogenase N-terminal" evidence="8">
    <location>
        <begin position="4"/>
        <end position="138"/>
    </location>
</feature>
<comment type="catalytic activity">
    <reaction evidence="6">
        <text>NAD(+) + NADPH + H(+)(in) = NADH + NADP(+) + H(+)(out)</text>
        <dbReference type="Rhea" id="RHEA:47992"/>
        <dbReference type="ChEBI" id="CHEBI:15378"/>
        <dbReference type="ChEBI" id="CHEBI:57540"/>
        <dbReference type="ChEBI" id="CHEBI:57783"/>
        <dbReference type="ChEBI" id="CHEBI:57945"/>
        <dbReference type="ChEBI" id="CHEBI:58349"/>
        <dbReference type="EC" id="7.1.1.1"/>
    </reaction>
</comment>
<dbReference type="EC" id="7.1.1.1" evidence="1"/>
<dbReference type="SUPFAM" id="SSF51735">
    <property type="entry name" value="NAD(P)-binding Rossmann-fold domains"/>
    <property type="match status" value="1"/>
</dbReference>
<feature type="domain" description="Alanine dehydrogenase/pyridine nucleotide transhydrogenase NAD(H)-binding" evidence="7">
    <location>
        <begin position="147"/>
        <end position="309"/>
    </location>
</feature>
<dbReference type="CDD" id="cd05304">
    <property type="entry name" value="Rubrum_tdh"/>
    <property type="match status" value="1"/>
</dbReference>
<evidence type="ECO:0000256" key="4">
    <source>
        <dbReference type="ARBA" id="ARBA00022967"/>
    </source>
</evidence>
<dbReference type="GO" id="GO:0006740">
    <property type="term" value="P:NADPH regeneration"/>
    <property type="evidence" value="ECO:0007669"/>
    <property type="project" value="TreeGrafter"/>
</dbReference>
<organism evidence="9">
    <name type="scientific">hydrothermal vent metagenome</name>
    <dbReference type="NCBI Taxonomy" id="652676"/>
    <lineage>
        <taxon>unclassified sequences</taxon>
        <taxon>metagenomes</taxon>
        <taxon>ecological metagenomes</taxon>
    </lineage>
</organism>
<keyword evidence="2" id="KW-0547">Nucleotide-binding</keyword>
<dbReference type="SMART" id="SM01002">
    <property type="entry name" value="AlaDh_PNT_C"/>
    <property type="match status" value="1"/>
</dbReference>
<evidence type="ECO:0000259" key="8">
    <source>
        <dbReference type="SMART" id="SM01003"/>
    </source>
</evidence>
<dbReference type="Pfam" id="PF01262">
    <property type="entry name" value="AlaDh_PNT_C"/>
    <property type="match status" value="1"/>
</dbReference>
<evidence type="ECO:0000256" key="5">
    <source>
        <dbReference type="ARBA" id="ARBA00023027"/>
    </source>
</evidence>
<keyword evidence="4" id="KW-1278">Translocase</keyword>
<evidence type="ECO:0000256" key="1">
    <source>
        <dbReference type="ARBA" id="ARBA00012943"/>
    </source>
</evidence>